<protein>
    <submittedName>
        <fullName evidence="1">Uncharacterized protein</fullName>
    </submittedName>
</protein>
<reference evidence="2" key="1">
    <citation type="submission" date="2017-09" db="EMBL/GenBank/DDBJ databases">
        <title>Depth-based differentiation of microbial function through sediment-hosted aquifers and enrichment of novel symbionts in the deep terrestrial subsurface.</title>
        <authorList>
            <person name="Probst A.J."/>
            <person name="Ladd B."/>
            <person name="Jarett J.K."/>
            <person name="Geller-Mcgrath D.E."/>
            <person name="Sieber C.M.K."/>
            <person name="Emerson J.B."/>
            <person name="Anantharaman K."/>
            <person name="Thomas B.C."/>
            <person name="Malmstrom R."/>
            <person name="Stieglmeier M."/>
            <person name="Klingl A."/>
            <person name="Woyke T."/>
            <person name="Ryan C.M."/>
            <person name="Banfield J.F."/>
        </authorList>
    </citation>
    <scope>NUCLEOTIDE SEQUENCE [LARGE SCALE GENOMIC DNA]</scope>
</reference>
<feature type="non-terminal residue" evidence="1">
    <location>
        <position position="1"/>
    </location>
</feature>
<dbReference type="Proteomes" id="UP000229574">
    <property type="component" value="Unassembled WGS sequence"/>
</dbReference>
<evidence type="ECO:0000313" key="2">
    <source>
        <dbReference type="Proteomes" id="UP000229574"/>
    </source>
</evidence>
<gene>
    <name evidence="1" type="ORF">COT54_02030</name>
</gene>
<sequence>LKPYYLGDLLTLPNFDILQEVEKKVGYRVKLDALAKETLGVQKGGSGLDAITYYHNGEWDKLTKYCLQDVTITKDLYEYGLKNGELRFKNKWNELVRVSVNFEYQEKKDSGVQVTLF</sequence>
<dbReference type="AlphaFoldDB" id="A0A2H0WZ37"/>
<dbReference type="InterPro" id="IPR012337">
    <property type="entry name" value="RNaseH-like_sf"/>
</dbReference>
<organism evidence="1 2">
    <name type="scientific">Candidatus Collierbacteria bacterium CG09_land_8_20_14_0_10_46_12</name>
    <dbReference type="NCBI Taxonomy" id="1974533"/>
    <lineage>
        <taxon>Bacteria</taxon>
        <taxon>Candidatus Collieribacteriota</taxon>
    </lineage>
</organism>
<dbReference type="Gene3D" id="3.30.420.10">
    <property type="entry name" value="Ribonuclease H-like superfamily/Ribonuclease H"/>
    <property type="match status" value="1"/>
</dbReference>
<accession>A0A2H0WZ37</accession>
<proteinExistence type="predicted"/>
<evidence type="ECO:0000313" key="1">
    <source>
        <dbReference type="EMBL" id="PIS17936.1"/>
    </source>
</evidence>
<dbReference type="GO" id="GO:0003676">
    <property type="term" value="F:nucleic acid binding"/>
    <property type="evidence" value="ECO:0007669"/>
    <property type="project" value="InterPro"/>
</dbReference>
<dbReference type="EMBL" id="PEYY01000082">
    <property type="protein sequence ID" value="PIS17936.1"/>
    <property type="molecule type" value="Genomic_DNA"/>
</dbReference>
<name>A0A2H0WZ37_9BACT</name>
<comment type="caution">
    <text evidence="1">The sequence shown here is derived from an EMBL/GenBank/DDBJ whole genome shotgun (WGS) entry which is preliminary data.</text>
</comment>
<dbReference type="SUPFAM" id="SSF53098">
    <property type="entry name" value="Ribonuclease H-like"/>
    <property type="match status" value="1"/>
</dbReference>
<dbReference type="InterPro" id="IPR036397">
    <property type="entry name" value="RNaseH_sf"/>
</dbReference>